<dbReference type="Proteomes" id="UP000006911">
    <property type="component" value="Unassembled WGS sequence"/>
</dbReference>
<gene>
    <name evidence="9" type="ORF">GSTUM_00010663001</name>
</gene>
<dbReference type="PANTHER" id="PTHR19139:SF199">
    <property type="entry name" value="MIP17260P"/>
    <property type="match status" value="1"/>
</dbReference>
<dbReference type="HOGENOM" id="CLU_127260_0_0_1"/>
<dbReference type="FunCoup" id="D5GMD8">
    <property type="interactions" value="213"/>
</dbReference>
<evidence type="ECO:0000256" key="3">
    <source>
        <dbReference type="ARBA" id="ARBA00022692"/>
    </source>
</evidence>
<protein>
    <submittedName>
        <fullName evidence="9">(Perigord truffle) hypothetical protein</fullName>
    </submittedName>
</protein>
<sequence>MSITQLAAGTAAAGLIKVLIPGKLAIGTNLAPGVSVVQGFFIEVLLTAQLMLAFFLHRATYIAPVGIGLCFFVCQLFGAYFTGGSLSPARSFGPAIVMGDFPSYHWIYWVGPCLGAALGAGVYKILLLVNYETLHPGQDDDGLSIIRCEVGCGGDLKLGQTQGEGRIISGPRGASKPADENV</sequence>
<dbReference type="STRING" id="656061.D5GMD8"/>
<feature type="region of interest" description="Disordered" evidence="7">
    <location>
        <begin position="163"/>
        <end position="182"/>
    </location>
</feature>
<name>D5GMD8_TUBMM</name>
<dbReference type="GeneID" id="9183251"/>
<accession>D5GMD8</accession>
<evidence type="ECO:0000256" key="6">
    <source>
        <dbReference type="RuleBase" id="RU000477"/>
    </source>
</evidence>
<feature type="transmembrane region" description="Helical" evidence="8">
    <location>
        <begin position="35"/>
        <end position="56"/>
    </location>
</feature>
<keyword evidence="4 8" id="KW-1133">Transmembrane helix</keyword>
<dbReference type="GO" id="GO:0015250">
    <property type="term" value="F:water channel activity"/>
    <property type="evidence" value="ECO:0007669"/>
    <property type="project" value="TreeGrafter"/>
</dbReference>
<evidence type="ECO:0000313" key="9">
    <source>
        <dbReference type="EMBL" id="CAZ85681.1"/>
    </source>
</evidence>
<proteinExistence type="inferred from homology"/>
<dbReference type="GO" id="GO:0005886">
    <property type="term" value="C:plasma membrane"/>
    <property type="evidence" value="ECO:0007669"/>
    <property type="project" value="TreeGrafter"/>
</dbReference>
<dbReference type="InterPro" id="IPR034294">
    <property type="entry name" value="Aquaporin_transptr"/>
</dbReference>
<evidence type="ECO:0000256" key="2">
    <source>
        <dbReference type="ARBA" id="ARBA00006175"/>
    </source>
</evidence>
<dbReference type="RefSeq" id="XP_002841490.1">
    <property type="nucleotide sequence ID" value="XM_002841444.1"/>
</dbReference>
<dbReference type="InParanoid" id="D5GMD8"/>
<keyword evidence="5 8" id="KW-0472">Membrane</keyword>
<dbReference type="eggNOG" id="KOG0223">
    <property type="taxonomic scope" value="Eukaryota"/>
</dbReference>
<dbReference type="Pfam" id="PF00230">
    <property type="entry name" value="MIP"/>
    <property type="match status" value="1"/>
</dbReference>
<dbReference type="SUPFAM" id="SSF81338">
    <property type="entry name" value="Aquaporin-like"/>
    <property type="match status" value="1"/>
</dbReference>
<dbReference type="EMBL" id="FN430354">
    <property type="protein sequence ID" value="CAZ85681.1"/>
    <property type="molecule type" value="Genomic_DNA"/>
</dbReference>
<reference evidence="9 10" key="1">
    <citation type="journal article" date="2010" name="Nature">
        <title>Perigord black truffle genome uncovers evolutionary origins and mechanisms of symbiosis.</title>
        <authorList>
            <person name="Martin F."/>
            <person name="Kohler A."/>
            <person name="Murat C."/>
            <person name="Balestrini R."/>
            <person name="Coutinho P.M."/>
            <person name="Jaillon O."/>
            <person name="Montanini B."/>
            <person name="Morin E."/>
            <person name="Noel B."/>
            <person name="Percudani R."/>
            <person name="Porcel B."/>
            <person name="Rubini A."/>
            <person name="Amicucci A."/>
            <person name="Amselem J."/>
            <person name="Anthouard V."/>
            <person name="Arcioni S."/>
            <person name="Artiguenave F."/>
            <person name="Aury J.M."/>
            <person name="Ballario P."/>
            <person name="Bolchi A."/>
            <person name="Brenna A."/>
            <person name="Brun A."/>
            <person name="Buee M."/>
            <person name="Cantarel B."/>
            <person name="Chevalier G."/>
            <person name="Couloux A."/>
            <person name="Da Silva C."/>
            <person name="Denoeud F."/>
            <person name="Duplessis S."/>
            <person name="Ghignone S."/>
            <person name="Hilselberger B."/>
            <person name="Iotti M."/>
            <person name="Marcais B."/>
            <person name="Mello A."/>
            <person name="Miranda M."/>
            <person name="Pacioni G."/>
            <person name="Quesneville H."/>
            <person name="Riccioni C."/>
            <person name="Ruotolo R."/>
            <person name="Splivallo R."/>
            <person name="Stocchi V."/>
            <person name="Tisserant E."/>
            <person name="Viscomi A.R."/>
            <person name="Zambonelli A."/>
            <person name="Zampieri E."/>
            <person name="Henrissat B."/>
            <person name="Lebrun M.H."/>
            <person name="Paolocci F."/>
            <person name="Bonfante P."/>
            <person name="Ottonello S."/>
            <person name="Wincker P."/>
        </authorList>
    </citation>
    <scope>NUCLEOTIDE SEQUENCE [LARGE SCALE GENOMIC DNA]</scope>
    <source>
        <strain evidence="9 10">Mel28</strain>
    </source>
</reference>
<dbReference type="InterPro" id="IPR000425">
    <property type="entry name" value="MIP"/>
</dbReference>
<keyword evidence="3 6" id="KW-0812">Transmembrane</keyword>
<dbReference type="Gene3D" id="1.20.1080.10">
    <property type="entry name" value="Glycerol uptake facilitator protein"/>
    <property type="match status" value="1"/>
</dbReference>
<evidence type="ECO:0000256" key="1">
    <source>
        <dbReference type="ARBA" id="ARBA00004141"/>
    </source>
</evidence>
<evidence type="ECO:0000256" key="5">
    <source>
        <dbReference type="ARBA" id="ARBA00023136"/>
    </source>
</evidence>
<comment type="subcellular location">
    <subcellularLocation>
        <location evidence="1">Membrane</location>
        <topology evidence="1">Multi-pass membrane protein</topology>
    </subcellularLocation>
</comment>
<evidence type="ECO:0000256" key="4">
    <source>
        <dbReference type="ARBA" id="ARBA00022989"/>
    </source>
</evidence>
<dbReference type="AlphaFoldDB" id="D5GMD8"/>
<evidence type="ECO:0000256" key="7">
    <source>
        <dbReference type="SAM" id="MobiDB-lite"/>
    </source>
</evidence>
<feature type="transmembrane region" description="Helical" evidence="8">
    <location>
        <begin position="106"/>
        <end position="129"/>
    </location>
</feature>
<dbReference type="PANTHER" id="PTHR19139">
    <property type="entry name" value="AQUAPORIN TRANSPORTER"/>
    <property type="match status" value="1"/>
</dbReference>
<dbReference type="KEGG" id="tml:GSTUM_00010663001"/>
<dbReference type="PRINTS" id="PR00783">
    <property type="entry name" value="MINTRINSICP"/>
</dbReference>
<evidence type="ECO:0000313" key="10">
    <source>
        <dbReference type="Proteomes" id="UP000006911"/>
    </source>
</evidence>
<keyword evidence="6" id="KW-0813">Transport</keyword>
<keyword evidence="10" id="KW-1185">Reference proteome</keyword>
<dbReference type="OMA" id="TTYVNAE"/>
<comment type="similarity">
    <text evidence="2 6">Belongs to the MIP/aquaporin (TC 1.A.8) family.</text>
</comment>
<feature type="transmembrane region" description="Helical" evidence="8">
    <location>
        <begin position="63"/>
        <end position="86"/>
    </location>
</feature>
<organism evidence="9 10">
    <name type="scientific">Tuber melanosporum (strain Mel28)</name>
    <name type="common">Perigord black truffle</name>
    <dbReference type="NCBI Taxonomy" id="656061"/>
    <lineage>
        <taxon>Eukaryota</taxon>
        <taxon>Fungi</taxon>
        <taxon>Dikarya</taxon>
        <taxon>Ascomycota</taxon>
        <taxon>Pezizomycotina</taxon>
        <taxon>Pezizomycetes</taxon>
        <taxon>Pezizales</taxon>
        <taxon>Tuberaceae</taxon>
        <taxon>Tuber</taxon>
    </lineage>
</organism>
<dbReference type="InterPro" id="IPR023271">
    <property type="entry name" value="Aquaporin-like"/>
</dbReference>
<evidence type="ECO:0000256" key="8">
    <source>
        <dbReference type="SAM" id="Phobius"/>
    </source>
</evidence>